<comment type="caution">
    <text evidence="3">The sequence shown here is derived from an EMBL/GenBank/DDBJ whole genome shotgun (WGS) entry which is preliminary data.</text>
</comment>
<feature type="transmembrane region" description="Helical" evidence="1">
    <location>
        <begin position="23"/>
        <end position="45"/>
    </location>
</feature>
<accession>A0ABV8D627</accession>
<sequence>MHYVHPTEDPIERLARKRAGAKLGWYMHAGVYLLVNLLLITLSAASGRHWAVYPALGWGIGLVVHGAVVFLIAGGGLHERMVQAERDRLAQQGPRH</sequence>
<name>A0ABV8D627_9BURK</name>
<dbReference type="InterPro" id="IPR025698">
    <property type="entry name" value="2TM_dom"/>
</dbReference>
<evidence type="ECO:0000313" key="4">
    <source>
        <dbReference type="Proteomes" id="UP001595693"/>
    </source>
</evidence>
<dbReference type="EMBL" id="JBHSAJ010000009">
    <property type="protein sequence ID" value="MFC3933941.1"/>
    <property type="molecule type" value="Genomic_DNA"/>
</dbReference>
<keyword evidence="1" id="KW-0812">Transmembrane</keyword>
<dbReference type="RefSeq" id="WP_055397382.1">
    <property type="nucleotide sequence ID" value="NZ_JAMXAX010000012.1"/>
</dbReference>
<protein>
    <submittedName>
        <fullName evidence="3">2TM domain-containing protein</fullName>
    </submittedName>
</protein>
<feature type="domain" description="2TM" evidence="2">
    <location>
        <begin position="15"/>
        <end position="84"/>
    </location>
</feature>
<evidence type="ECO:0000259" key="2">
    <source>
        <dbReference type="Pfam" id="PF13239"/>
    </source>
</evidence>
<keyword evidence="4" id="KW-1185">Reference proteome</keyword>
<evidence type="ECO:0000313" key="3">
    <source>
        <dbReference type="EMBL" id="MFC3933941.1"/>
    </source>
</evidence>
<organism evidence="3 4">
    <name type="scientific">Acidovorax facilis</name>
    <dbReference type="NCBI Taxonomy" id="12917"/>
    <lineage>
        <taxon>Bacteria</taxon>
        <taxon>Pseudomonadati</taxon>
        <taxon>Pseudomonadota</taxon>
        <taxon>Betaproteobacteria</taxon>
        <taxon>Burkholderiales</taxon>
        <taxon>Comamonadaceae</taxon>
        <taxon>Acidovorax</taxon>
    </lineage>
</organism>
<dbReference type="Pfam" id="PF13239">
    <property type="entry name" value="2TM"/>
    <property type="match status" value="1"/>
</dbReference>
<keyword evidence="1" id="KW-1133">Transmembrane helix</keyword>
<gene>
    <name evidence="3" type="ORF">ACFOW3_04810</name>
</gene>
<evidence type="ECO:0000256" key="1">
    <source>
        <dbReference type="SAM" id="Phobius"/>
    </source>
</evidence>
<dbReference type="Proteomes" id="UP001595693">
    <property type="component" value="Unassembled WGS sequence"/>
</dbReference>
<feature type="transmembrane region" description="Helical" evidence="1">
    <location>
        <begin position="51"/>
        <end position="73"/>
    </location>
</feature>
<keyword evidence="1" id="KW-0472">Membrane</keyword>
<proteinExistence type="predicted"/>
<reference evidence="4" key="1">
    <citation type="journal article" date="2019" name="Int. J. Syst. Evol. Microbiol.">
        <title>The Global Catalogue of Microorganisms (GCM) 10K type strain sequencing project: providing services to taxonomists for standard genome sequencing and annotation.</title>
        <authorList>
            <consortium name="The Broad Institute Genomics Platform"/>
            <consortium name="The Broad Institute Genome Sequencing Center for Infectious Disease"/>
            <person name="Wu L."/>
            <person name="Ma J."/>
        </authorList>
    </citation>
    <scope>NUCLEOTIDE SEQUENCE [LARGE SCALE GENOMIC DNA]</scope>
    <source>
        <strain evidence="4">CCUG 2113</strain>
    </source>
</reference>